<dbReference type="Proteomes" id="UP000005239">
    <property type="component" value="Unassembled WGS sequence"/>
</dbReference>
<evidence type="ECO:0000313" key="1">
    <source>
        <dbReference type="EnsemblMetazoa" id="PPA28929.1"/>
    </source>
</evidence>
<proteinExistence type="predicted"/>
<protein>
    <submittedName>
        <fullName evidence="1">Uncharacterized protein</fullName>
    </submittedName>
</protein>
<sequence length="310" mass="35286">MFFSPFIHFNITFQSSAMNTSLLVYIINCVALIISVAQLCVASSIFDFIVVNKMYYTSHDETILIDPHHAIIFFVSPLLSAAIALLTIAIPNMPRSFQGFISRHPFLVALLHATLLGVSSIAFAFCSVTSAQLSLTIGYYAYNGVPQKFQDASFWYFIRLRASTVLFGLQSIFTLSQIGLLYMGIECRYKVSEIHFPDVGVIYLDSVAVIGGEEGTQWQCDKRQNATYSYFDEYLSDMDVYDPNTWEEMNANNAPKFELHMNRVPGAADAVEIFERSPIHLKLFEEFAVKKWKDYQRVSPFPRVIFNRIM</sequence>
<accession>A0A8R1UH88</accession>
<keyword evidence="2" id="KW-1185">Reference proteome</keyword>
<reference evidence="1" key="2">
    <citation type="submission" date="2022-06" db="UniProtKB">
        <authorList>
            <consortium name="EnsemblMetazoa"/>
        </authorList>
    </citation>
    <scope>IDENTIFICATION</scope>
    <source>
        <strain evidence="1">PS312</strain>
    </source>
</reference>
<gene>
    <name evidence="1" type="primary">WBGene00118483</name>
</gene>
<accession>A0A2A6CAH5</accession>
<evidence type="ECO:0000313" key="2">
    <source>
        <dbReference type="Proteomes" id="UP000005239"/>
    </source>
</evidence>
<reference evidence="2" key="1">
    <citation type="journal article" date="2008" name="Nat. Genet.">
        <title>The Pristionchus pacificus genome provides a unique perspective on nematode lifestyle and parasitism.</title>
        <authorList>
            <person name="Dieterich C."/>
            <person name="Clifton S.W."/>
            <person name="Schuster L.N."/>
            <person name="Chinwalla A."/>
            <person name="Delehaunty K."/>
            <person name="Dinkelacker I."/>
            <person name="Fulton L."/>
            <person name="Fulton R."/>
            <person name="Godfrey J."/>
            <person name="Minx P."/>
            <person name="Mitreva M."/>
            <person name="Roeseler W."/>
            <person name="Tian H."/>
            <person name="Witte H."/>
            <person name="Yang S.P."/>
            <person name="Wilson R.K."/>
            <person name="Sommer R.J."/>
        </authorList>
    </citation>
    <scope>NUCLEOTIDE SEQUENCE [LARGE SCALE GENOMIC DNA]</scope>
    <source>
        <strain evidence="2">PS312</strain>
    </source>
</reference>
<dbReference type="AlphaFoldDB" id="A0A2A6CAH5"/>
<name>A0A2A6CAH5_PRIPA</name>
<organism evidence="1 2">
    <name type="scientific">Pristionchus pacificus</name>
    <name type="common">Parasitic nematode worm</name>
    <dbReference type="NCBI Taxonomy" id="54126"/>
    <lineage>
        <taxon>Eukaryota</taxon>
        <taxon>Metazoa</taxon>
        <taxon>Ecdysozoa</taxon>
        <taxon>Nematoda</taxon>
        <taxon>Chromadorea</taxon>
        <taxon>Rhabditida</taxon>
        <taxon>Rhabditina</taxon>
        <taxon>Diplogasteromorpha</taxon>
        <taxon>Diplogasteroidea</taxon>
        <taxon>Neodiplogasteridae</taxon>
        <taxon>Pristionchus</taxon>
    </lineage>
</organism>
<dbReference type="EnsemblMetazoa" id="PPA28929.1">
    <property type="protein sequence ID" value="PPA28929.1"/>
    <property type="gene ID" value="WBGene00118483"/>
</dbReference>